<protein>
    <submittedName>
        <fullName evidence="13">NADPH-dependent assimilatory sulfite reductase hemoprotein subunit</fullName>
    </submittedName>
</protein>
<evidence type="ECO:0000256" key="8">
    <source>
        <dbReference type="ARBA" id="ARBA00023004"/>
    </source>
</evidence>
<feature type="domain" description="Nitrite/Sulfite reductase ferredoxin-like" evidence="12">
    <location>
        <begin position="69"/>
        <end position="130"/>
    </location>
</feature>
<evidence type="ECO:0000256" key="3">
    <source>
        <dbReference type="ARBA" id="ARBA00010429"/>
    </source>
</evidence>
<evidence type="ECO:0000256" key="7">
    <source>
        <dbReference type="ARBA" id="ARBA00023002"/>
    </source>
</evidence>
<feature type="domain" description="Nitrite/sulphite reductase 4Fe-4S" evidence="11">
    <location>
        <begin position="167"/>
        <end position="327"/>
    </location>
</feature>
<name>A0ABN1GBW9_9PROT</name>
<reference evidence="13 14" key="1">
    <citation type="journal article" date="2019" name="Int. J. Syst. Evol. Microbiol.">
        <title>The Global Catalogue of Microorganisms (GCM) 10K type strain sequencing project: providing services to taxonomists for standard genome sequencing and annotation.</title>
        <authorList>
            <consortium name="The Broad Institute Genomics Platform"/>
            <consortium name="The Broad Institute Genome Sequencing Center for Infectious Disease"/>
            <person name="Wu L."/>
            <person name="Ma J."/>
        </authorList>
    </citation>
    <scope>NUCLEOTIDE SEQUENCE [LARGE SCALE GENOMIC DNA]</scope>
    <source>
        <strain evidence="13 14">JCM 9933</strain>
    </source>
</reference>
<evidence type="ECO:0000256" key="6">
    <source>
        <dbReference type="ARBA" id="ARBA00022723"/>
    </source>
</evidence>
<dbReference type="Proteomes" id="UP001501588">
    <property type="component" value="Unassembled WGS sequence"/>
</dbReference>
<comment type="cofactor">
    <cofactor evidence="2">
        <name>[4Fe-4S] cluster</name>
        <dbReference type="ChEBI" id="CHEBI:49883"/>
    </cofactor>
</comment>
<proteinExistence type="inferred from homology"/>
<dbReference type="PANTHER" id="PTHR11493">
    <property type="entry name" value="SULFITE REDUCTASE [NADPH] SUBUNIT BETA-RELATED"/>
    <property type="match status" value="1"/>
</dbReference>
<dbReference type="PROSITE" id="PS00365">
    <property type="entry name" value="NIR_SIR"/>
    <property type="match status" value="1"/>
</dbReference>
<comment type="similarity">
    <text evidence="3">Belongs to the nitrite and sulfite reductase 4Fe-4S domain family.</text>
</comment>
<evidence type="ECO:0000256" key="9">
    <source>
        <dbReference type="ARBA" id="ARBA00023014"/>
    </source>
</evidence>
<organism evidence="13 14">
    <name type="scientific">Craurococcus roseus</name>
    <dbReference type="NCBI Taxonomy" id="77585"/>
    <lineage>
        <taxon>Bacteria</taxon>
        <taxon>Pseudomonadati</taxon>
        <taxon>Pseudomonadota</taxon>
        <taxon>Alphaproteobacteria</taxon>
        <taxon>Acetobacterales</taxon>
        <taxon>Acetobacteraceae</taxon>
        <taxon>Craurococcus</taxon>
    </lineage>
</organism>
<dbReference type="InterPro" id="IPR006066">
    <property type="entry name" value="NO2/SO3_Rdtase_FeS/sirohaem_BS"/>
</dbReference>
<dbReference type="PRINTS" id="PR00397">
    <property type="entry name" value="SIROHAEM"/>
</dbReference>
<evidence type="ECO:0000256" key="2">
    <source>
        <dbReference type="ARBA" id="ARBA00001966"/>
    </source>
</evidence>
<dbReference type="InterPro" id="IPR045854">
    <property type="entry name" value="NO2/SO3_Rdtase_4Fe4S_sf"/>
</dbReference>
<dbReference type="InterPro" id="IPR045169">
    <property type="entry name" value="NO2/SO3_Rdtase_4Fe4S_prot"/>
</dbReference>
<evidence type="ECO:0000259" key="11">
    <source>
        <dbReference type="Pfam" id="PF01077"/>
    </source>
</evidence>
<dbReference type="SUPFAM" id="SSF55124">
    <property type="entry name" value="Nitrite/Sulfite reductase N-terminal domain-like"/>
    <property type="match status" value="2"/>
</dbReference>
<evidence type="ECO:0000256" key="4">
    <source>
        <dbReference type="ARBA" id="ARBA00022485"/>
    </source>
</evidence>
<keyword evidence="8" id="KW-0408">Iron</keyword>
<dbReference type="Gene3D" id="3.30.413.10">
    <property type="entry name" value="Sulfite Reductase Hemoprotein, domain 1"/>
    <property type="match status" value="2"/>
</dbReference>
<feature type="region of interest" description="Disordered" evidence="10">
    <location>
        <begin position="1"/>
        <end position="20"/>
    </location>
</feature>
<dbReference type="InterPro" id="IPR036136">
    <property type="entry name" value="Nit/Sulf_reduc_fer-like_dom_sf"/>
</dbReference>
<evidence type="ECO:0000256" key="5">
    <source>
        <dbReference type="ARBA" id="ARBA00022617"/>
    </source>
</evidence>
<dbReference type="RefSeq" id="WP_343898326.1">
    <property type="nucleotide sequence ID" value="NZ_BAAAFZ010000125.1"/>
</dbReference>
<keyword evidence="7" id="KW-0560">Oxidoreductase</keyword>
<feature type="domain" description="Nitrite/Sulfite reductase ferredoxin-like" evidence="12">
    <location>
        <begin position="347"/>
        <end position="415"/>
    </location>
</feature>
<keyword evidence="14" id="KW-1185">Reference proteome</keyword>
<keyword evidence="6" id="KW-0479">Metal-binding</keyword>
<accession>A0ABN1GBW9</accession>
<dbReference type="Pfam" id="PF03460">
    <property type="entry name" value="NIR_SIR_ferr"/>
    <property type="match status" value="2"/>
</dbReference>
<evidence type="ECO:0000313" key="13">
    <source>
        <dbReference type="EMBL" id="GAA0608243.1"/>
    </source>
</evidence>
<keyword evidence="4" id="KW-0004">4Fe-4S</keyword>
<comment type="cofactor">
    <cofactor evidence="1">
        <name>siroheme</name>
        <dbReference type="ChEBI" id="CHEBI:60052"/>
    </cofactor>
</comment>
<comment type="caution">
    <text evidence="13">The sequence shown here is derived from an EMBL/GenBank/DDBJ whole genome shotgun (WGS) entry which is preliminary data.</text>
</comment>
<evidence type="ECO:0000313" key="14">
    <source>
        <dbReference type="Proteomes" id="UP001501588"/>
    </source>
</evidence>
<dbReference type="Pfam" id="PF01077">
    <property type="entry name" value="NIR_SIR"/>
    <property type="match status" value="1"/>
</dbReference>
<sequence>MANAKKPSGVEGQKEASHRLRGDVAEALSAPEARGGISETAHTLVKFHGFYEQYDRDTATVRKQRGEDKEWQFMIRVRPTGGTMTAEQYLVLDALADRYSNGTLRITTRASMQFHGVLRENVKATVAEVNHALLTTMAACGDVVRQVMASPAPVRDAAHARVLADARMLAAALMPKTRAYHEIFLDEERVAGSGEEEEPLYGATYLPRKFKIAIAHLDERGGDNSVDVLSNDLGFIAVFEKGALQGYQVCIGGGQGMTHNRADTYPRLATPIAFVGPDDLLRAAEAVVRYQRDHGDRSDRRRARLKYVVDDRGVDTVREELAVYWGGPLPAPRDLPRLRMPELLGWQPQGDGRWWLGVPVPSGRIQDTPDTALRSALREIVQRFGADPVFTPQQDVLLTNLPEEARPQVDAVLRAHGVTMAEDLTPLARWALACPALPTCGLALTEAERVRAPLVAQIEAAMARHGLGGERVSLRITGCPNGCARPYSGDIGLVGRVPGKYAIFLGGDFEGTRLSYKFLERVPEDDIGATLEPLFAAFAAQRRPGEGFGDFAHRLGPDAALALAGRGAPAAAA</sequence>
<keyword evidence="5" id="KW-0349">Heme</keyword>
<dbReference type="NCBIfam" id="NF010029">
    <property type="entry name" value="PRK13504.1"/>
    <property type="match status" value="1"/>
</dbReference>
<dbReference type="PANTHER" id="PTHR11493:SF47">
    <property type="entry name" value="SULFITE REDUCTASE [NADPH] SUBUNIT BETA"/>
    <property type="match status" value="1"/>
</dbReference>
<dbReference type="InterPro" id="IPR005117">
    <property type="entry name" value="NiRdtase/SiRdtase_haem-b_fer"/>
</dbReference>
<evidence type="ECO:0000256" key="1">
    <source>
        <dbReference type="ARBA" id="ARBA00001929"/>
    </source>
</evidence>
<keyword evidence="9" id="KW-0411">Iron-sulfur</keyword>
<dbReference type="InterPro" id="IPR006067">
    <property type="entry name" value="NO2/SO3_Rdtase_4Fe4S_dom"/>
</dbReference>
<dbReference type="EMBL" id="BAAAFZ010000125">
    <property type="protein sequence ID" value="GAA0608243.1"/>
    <property type="molecule type" value="Genomic_DNA"/>
</dbReference>
<evidence type="ECO:0000259" key="12">
    <source>
        <dbReference type="Pfam" id="PF03460"/>
    </source>
</evidence>
<dbReference type="SUPFAM" id="SSF56014">
    <property type="entry name" value="Nitrite and sulphite reductase 4Fe-4S domain-like"/>
    <property type="match status" value="2"/>
</dbReference>
<evidence type="ECO:0000256" key="10">
    <source>
        <dbReference type="SAM" id="MobiDB-lite"/>
    </source>
</evidence>
<gene>
    <name evidence="13" type="ORF">GCM10009416_51300</name>
</gene>
<dbReference type="Gene3D" id="3.90.480.10">
    <property type="entry name" value="Sulfite Reductase Hemoprotein,Domain 2"/>
    <property type="match status" value="1"/>
</dbReference>